<accession>A0A4Y5P1S0</accession>
<name>A0A4Y5P1S0_9CAUD</name>
<dbReference type="Pfam" id="PF24207">
    <property type="entry name" value="DUF7430"/>
    <property type="match status" value="1"/>
</dbReference>
<evidence type="ECO:0000313" key="1">
    <source>
        <dbReference type="EMBL" id="QCW23793.1"/>
    </source>
</evidence>
<dbReference type="EMBL" id="MK770119">
    <property type="protein sequence ID" value="QCW23793.1"/>
    <property type="molecule type" value="Genomic_DNA"/>
</dbReference>
<reference evidence="1 2" key="1">
    <citation type="submission" date="2019-04" db="EMBL/GenBank/DDBJ databases">
        <title>Complete genome sequence of Pantoea bacteriophage vB_PagS_AAS21.</title>
        <authorList>
            <person name="Truncaite L."/>
            <person name="Simoliuniene M."/>
            <person name="Zajanckauskaite A."/>
            <person name="Meskys R."/>
            <person name="Simoliunas E."/>
        </authorList>
    </citation>
    <scope>NUCLEOTIDE SEQUENCE [LARGE SCALE GENOMIC DNA]</scope>
</reference>
<dbReference type="InterPro" id="IPR055853">
    <property type="entry name" value="DUF7430"/>
</dbReference>
<proteinExistence type="predicted"/>
<evidence type="ECO:0000313" key="2">
    <source>
        <dbReference type="Proteomes" id="UP000308921"/>
    </source>
</evidence>
<protein>
    <submittedName>
        <fullName evidence="1">Uncharacterized protein</fullName>
    </submittedName>
</protein>
<sequence length="80" mass="9199">MAVVHLHRPTTIHRKSMSAANMLCRSYPNNVPMHQLIWAIISKSPNKEFGFAELHVAIEALKYRMETARKPSRTTNLILE</sequence>
<gene>
    <name evidence="1" type="ORF">AAS21_gp055</name>
</gene>
<organism evidence="1 2">
    <name type="scientific">Pantoea phage vB_PagS_AAS21</name>
    <dbReference type="NCBI Taxonomy" id="2575261"/>
    <lineage>
        <taxon>Viruses</taxon>
        <taxon>Duplodnaviria</taxon>
        <taxon>Heunggongvirae</taxon>
        <taxon>Uroviricota</taxon>
        <taxon>Caudoviricetes</taxon>
        <taxon>Demerecviridae</taxon>
        <taxon>Keyvirus</taxon>
        <taxon>Keyvirus AAS21</taxon>
    </lineage>
</organism>
<keyword evidence="2" id="KW-1185">Reference proteome</keyword>
<dbReference type="Proteomes" id="UP000308921">
    <property type="component" value="Segment"/>
</dbReference>